<evidence type="ECO:0000313" key="3">
    <source>
        <dbReference type="Proteomes" id="UP001175226"/>
    </source>
</evidence>
<feature type="transmembrane region" description="Helical" evidence="1">
    <location>
        <begin position="58"/>
        <end position="76"/>
    </location>
</feature>
<keyword evidence="1" id="KW-0812">Transmembrane</keyword>
<name>A0AA39N0Y3_9AGAR</name>
<keyword evidence="3" id="KW-1185">Reference proteome</keyword>
<proteinExistence type="predicted"/>
<dbReference type="EMBL" id="JAUEPT010000003">
    <property type="protein sequence ID" value="KAK0453902.1"/>
    <property type="molecule type" value="Genomic_DNA"/>
</dbReference>
<feature type="transmembrane region" description="Helical" evidence="1">
    <location>
        <begin position="20"/>
        <end position="38"/>
    </location>
</feature>
<keyword evidence="1" id="KW-1133">Transmembrane helix</keyword>
<keyword evidence="1" id="KW-0472">Membrane</keyword>
<dbReference type="AlphaFoldDB" id="A0AA39N0Y3"/>
<sequence>MHISITYYRPEPEPGGYHVLYFLCLCSASVLCPFLFSANGIFDCLVPKPCLEFNISRQLLLLVSGLLHQAFCRAFLKLRFRQRA</sequence>
<dbReference type="Proteomes" id="UP001175226">
    <property type="component" value="Unassembled WGS sequence"/>
</dbReference>
<accession>A0AA39N0Y3</accession>
<reference evidence="2" key="1">
    <citation type="submission" date="2023-06" db="EMBL/GenBank/DDBJ databases">
        <authorList>
            <consortium name="Lawrence Berkeley National Laboratory"/>
            <person name="Ahrendt S."/>
            <person name="Sahu N."/>
            <person name="Indic B."/>
            <person name="Wong-Bajracharya J."/>
            <person name="Merenyi Z."/>
            <person name="Ke H.-M."/>
            <person name="Monk M."/>
            <person name="Kocsube S."/>
            <person name="Drula E."/>
            <person name="Lipzen A."/>
            <person name="Balint B."/>
            <person name="Henrissat B."/>
            <person name="Andreopoulos B."/>
            <person name="Martin F.M."/>
            <person name="Harder C.B."/>
            <person name="Rigling D."/>
            <person name="Ford K.L."/>
            <person name="Foster G.D."/>
            <person name="Pangilinan J."/>
            <person name="Papanicolaou A."/>
            <person name="Barry K."/>
            <person name="LaButti K."/>
            <person name="Viragh M."/>
            <person name="Koriabine M."/>
            <person name="Yan M."/>
            <person name="Riley R."/>
            <person name="Champramary S."/>
            <person name="Plett K.L."/>
            <person name="Tsai I.J."/>
            <person name="Slot J."/>
            <person name="Sipos G."/>
            <person name="Plett J."/>
            <person name="Nagy L.G."/>
            <person name="Grigoriev I.V."/>
        </authorList>
    </citation>
    <scope>NUCLEOTIDE SEQUENCE</scope>
    <source>
        <strain evidence="2">FPL87.14</strain>
    </source>
</reference>
<organism evidence="2 3">
    <name type="scientific">Armillaria borealis</name>
    <dbReference type="NCBI Taxonomy" id="47425"/>
    <lineage>
        <taxon>Eukaryota</taxon>
        <taxon>Fungi</taxon>
        <taxon>Dikarya</taxon>
        <taxon>Basidiomycota</taxon>
        <taxon>Agaricomycotina</taxon>
        <taxon>Agaricomycetes</taxon>
        <taxon>Agaricomycetidae</taxon>
        <taxon>Agaricales</taxon>
        <taxon>Marasmiineae</taxon>
        <taxon>Physalacriaceae</taxon>
        <taxon>Armillaria</taxon>
    </lineage>
</organism>
<evidence type="ECO:0000313" key="2">
    <source>
        <dbReference type="EMBL" id="KAK0453902.1"/>
    </source>
</evidence>
<gene>
    <name evidence="2" type="ORF">EV421DRAFT_1767185</name>
</gene>
<protein>
    <submittedName>
        <fullName evidence="2">Uncharacterized protein</fullName>
    </submittedName>
</protein>
<evidence type="ECO:0000256" key="1">
    <source>
        <dbReference type="SAM" id="Phobius"/>
    </source>
</evidence>
<comment type="caution">
    <text evidence="2">The sequence shown here is derived from an EMBL/GenBank/DDBJ whole genome shotgun (WGS) entry which is preliminary data.</text>
</comment>